<keyword evidence="1" id="KW-0812">Transmembrane</keyword>
<proteinExistence type="predicted"/>
<reference evidence="2 3" key="1">
    <citation type="submission" date="2018-04" db="EMBL/GenBank/DDBJ databases">
        <title>Genomic Encyclopedia of Type Strains, Phase IV (KMG-IV): sequencing the most valuable type-strain genomes for metagenomic binning, comparative biology and taxonomic classification.</title>
        <authorList>
            <person name="Goeker M."/>
        </authorList>
    </citation>
    <scope>NUCLEOTIDE SEQUENCE [LARGE SCALE GENOMIC DNA]</scope>
    <source>
        <strain evidence="2 3">DSM 45771</strain>
    </source>
</reference>
<feature type="transmembrane region" description="Helical" evidence="1">
    <location>
        <begin position="273"/>
        <end position="291"/>
    </location>
</feature>
<dbReference type="EMBL" id="QEKW01000018">
    <property type="protein sequence ID" value="PVZ04249.1"/>
    <property type="molecule type" value="Genomic_DNA"/>
</dbReference>
<feature type="transmembrane region" description="Helical" evidence="1">
    <location>
        <begin position="222"/>
        <end position="244"/>
    </location>
</feature>
<evidence type="ECO:0000256" key="1">
    <source>
        <dbReference type="SAM" id="Phobius"/>
    </source>
</evidence>
<gene>
    <name evidence="2" type="ORF">C8D89_11837</name>
</gene>
<evidence type="ECO:0000313" key="2">
    <source>
        <dbReference type="EMBL" id="PVZ04249.1"/>
    </source>
</evidence>
<feature type="transmembrane region" description="Helical" evidence="1">
    <location>
        <begin position="128"/>
        <end position="147"/>
    </location>
</feature>
<keyword evidence="3" id="KW-1185">Reference proteome</keyword>
<accession>A0A2U1EWG2</accession>
<dbReference type="RefSeq" id="WP_116710662.1">
    <property type="nucleotide sequence ID" value="NZ_QEKW01000018.1"/>
</dbReference>
<dbReference type="OrthoDB" id="5241867at2"/>
<feature type="transmembrane region" description="Helical" evidence="1">
    <location>
        <begin position="159"/>
        <end position="179"/>
    </location>
</feature>
<feature type="transmembrane region" description="Helical" evidence="1">
    <location>
        <begin position="96"/>
        <end position="116"/>
    </location>
</feature>
<keyword evidence="1" id="KW-1133">Transmembrane helix</keyword>
<feature type="transmembrane region" description="Helical" evidence="1">
    <location>
        <begin position="330"/>
        <end position="351"/>
    </location>
</feature>
<comment type="caution">
    <text evidence="2">The sequence shown here is derived from an EMBL/GenBank/DDBJ whole genome shotgun (WGS) entry which is preliminary data.</text>
</comment>
<feature type="transmembrane region" description="Helical" evidence="1">
    <location>
        <begin position="297"/>
        <end position="323"/>
    </location>
</feature>
<dbReference type="AlphaFoldDB" id="A0A2U1EWG2"/>
<dbReference type="Proteomes" id="UP000245639">
    <property type="component" value="Unassembled WGS sequence"/>
</dbReference>
<evidence type="ECO:0000313" key="3">
    <source>
        <dbReference type="Proteomes" id="UP000245639"/>
    </source>
</evidence>
<keyword evidence="1" id="KW-0472">Membrane</keyword>
<name>A0A2U1EWG2_9PSEU</name>
<feature type="transmembrane region" description="Helical" evidence="1">
    <location>
        <begin position="357"/>
        <end position="374"/>
    </location>
</feature>
<protein>
    <recommendedName>
        <fullName evidence="4">4-amino-4-deoxy-L-arabinose transferase-like glycosyltransferase</fullName>
    </recommendedName>
</protein>
<organism evidence="2 3">
    <name type="scientific">Actinomycetospora cinnamomea</name>
    <dbReference type="NCBI Taxonomy" id="663609"/>
    <lineage>
        <taxon>Bacteria</taxon>
        <taxon>Bacillati</taxon>
        <taxon>Actinomycetota</taxon>
        <taxon>Actinomycetes</taxon>
        <taxon>Pseudonocardiales</taxon>
        <taxon>Pseudonocardiaceae</taxon>
        <taxon>Actinomycetospora</taxon>
    </lineage>
</organism>
<sequence length="487" mass="50347">MTSLSRTGATPAPVAHRVAFRRPRVATLLLLAGSVALAAASLGVPAALGYDPWAWLVWGREATRGTVSTAGGPTWKPLPVLVTTPLSYAGDAAPELWLVLARAGGLVAMGLTYRLAARTAAGLGPDGSARFVGPVAGLVAVLALLLGPDAESRWIRLVLQGNVEPLLVALCLGAVLCHLDRRPGVAVALGAAACLLRPEAWPFLVLYSVWLLVAHRDRWPVLLPLLVAVVATAPVLWLGGDWLISGDPWSGATRAQVLEGDAAERLVATSTQLGGVVLVPVWVAAAVGVSWSVRRRAWTPVVLAVAALVWIAMVAAMASLLGYAALSRFLAPPGAVLCVLAGTGIACSLAAIGHRGLRLAVAVLLIAAMVPFALPRVGWLPRQVAEAGERARLEEDLDRAVALAGGRDALLRCGTLAIDATRPIDLQARPGLSWTLDVPLASVGYSSGGRPGVVILRTGDPAAGGLDARVLATTERWTVLAVGCPAP</sequence>
<evidence type="ECO:0008006" key="4">
    <source>
        <dbReference type="Google" id="ProtNLM"/>
    </source>
</evidence>
<feature type="transmembrane region" description="Helical" evidence="1">
    <location>
        <begin position="25"/>
        <end position="48"/>
    </location>
</feature>